<dbReference type="Proteomes" id="UP000018837">
    <property type="component" value="Unassembled WGS sequence"/>
</dbReference>
<dbReference type="GO" id="GO:0042840">
    <property type="term" value="P:D-glucuronate catabolic process"/>
    <property type="evidence" value="ECO:0007669"/>
    <property type="project" value="TreeGrafter"/>
</dbReference>
<name>W2C3N6_9BACT</name>
<dbReference type="AlphaFoldDB" id="W2C3N6"/>
<evidence type="ECO:0000259" key="1">
    <source>
        <dbReference type="Pfam" id="PF01553"/>
    </source>
</evidence>
<dbReference type="GO" id="GO:0016746">
    <property type="term" value="F:acyltransferase activity"/>
    <property type="evidence" value="ECO:0007669"/>
    <property type="project" value="UniProtKB-KW"/>
</dbReference>
<organism evidence="2 3">
    <name type="scientific">Tannerella sp. oral taxon BU063 isolate Cell 2</name>
    <dbReference type="NCBI Taxonomy" id="1411148"/>
    <lineage>
        <taxon>Bacteria</taxon>
        <taxon>Pseudomonadati</taxon>
        <taxon>Bacteroidota</taxon>
        <taxon>Bacteroidia</taxon>
        <taxon>Bacteroidales</taxon>
        <taxon>Tannerellaceae</taxon>
        <taxon>Tannerella</taxon>
    </lineage>
</organism>
<dbReference type="PANTHER" id="PTHR30068:SF3">
    <property type="entry name" value="PHOSPHOLIPID_GLYCEROL ACYLTRANSFERASE DOMAIN-CONTAINING PROTEIN"/>
    <property type="match status" value="1"/>
</dbReference>
<sequence length="383" mass="44036">MNATDQFEDLRPFVADEIPAAMQRIADSEAFDALARYVFPHRDVEEVRRMVRAIRTTDEFQMSVMYHVNLRIICRSITRLTVDGLDALDPAERYLFISNHRDIMLDSSLLQNLLHEAGHRTTEITFGSNLMQGELATAIGRANKMFKVVRDSNMHDFLADSLQLSAYIRHTLLEKRESIWIAQRNGRTKDGDDRTDRGIIKMFALSDRTDAARAIRSLHIVPVAVSYQWEPCDILKTRELYLSRGGRKYVKQPGEDLHSILTGILQPKGRVHFAIGQPLDRSLPDTVEARHANAFYRTVADEIDRQIHRNYRLFDNNFIAHDLRSGTSTYADRYTPEARTAFEARMQQMLQEIDGDPSTLKAIFLGIYANPVENWTQGRINPR</sequence>
<evidence type="ECO:0000313" key="2">
    <source>
        <dbReference type="EMBL" id="ETK01061.1"/>
    </source>
</evidence>
<protein>
    <submittedName>
        <fullName evidence="2">Acyltransferase</fullName>
    </submittedName>
</protein>
<dbReference type="PATRIC" id="fig|1411148.3.peg.2026"/>
<comment type="caution">
    <text evidence="2">The sequence shown here is derived from an EMBL/GenBank/DDBJ whole genome shotgun (WGS) entry which is preliminary data.</text>
</comment>
<dbReference type="SUPFAM" id="SSF69593">
    <property type="entry name" value="Glycerol-3-phosphate (1)-acyltransferase"/>
    <property type="match status" value="1"/>
</dbReference>
<accession>W2C3N6</accession>
<proteinExistence type="predicted"/>
<dbReference type="InterPro" id="IPR002123">
    <property type="entry name" value="Plipid/glycerol_acylTrfase"/>
</dbReference>
<dbReference type="PANTHER" id="PTHR30068">
    <property type="entry name" value="URONATE ISOMERASE"/>
    <property type="match status" value="1"/>
</dbReference>
<keyword evidence="2" id="KW-0808">Transferase</keyword>
<evidence type="ECO:0000313" key="3">
    <source>
        <dbReference type="Proteomes" id="UP000018837"/>
    </source>
</evidence>
<dbReference type="GO" id="GO:0019698">
    <property type="term" value="P:D-galacturonate catabolic process"/>
    <property type="evidence" value="ECO:0007669"/>
    <property type="project" value="TreeGrafter"/>
</dbReference>
<dbReference type="Pfam" id="PF01553">
    <property type="entry name" value="Acyltransferase"/>
    <property type="match status" value="1"/>
</dbReference>
<feature type="domain" description="Phospholipid/glycerol acyltransferase" evidence="1">
    <location>
        <begin position="79"/>
        <end position="225"/>
    </location>
</feature>
<keyword evidence="2" id="KW-0012">Acyltransferase</keyword>
<reference evidence="2 3" key="1">
    <citation type="submission" date="2013-11" db="EMBL/GenBank/DDBJ databases">
        <title>Single cell genomics of uncultured Tannerella BU063 (oral taxon 286).</title>
        <authorList>
            <person name="Beall C.J."/>
            <person name="Campbell A.G."/>
            <person name="Griffen A.L."/>
            <person name="Podar M."/>
            <person name="Leys E.J."/>
        </authorList>
    </citation>
    <scope>NUCLEOTIDE SEQUENCE [LARGE SCALE GENOMIC DNA]</scope>
    <source>
        <strain evidence="2">Cell 2</strain>
    </source>
</reference>
<dbReference type="EMBL" id="AYUF01000492">
    <property type="protein sequence ID" value="ETK01061.1"/>
    <property type="molecule type" value="Genomic_DNA"/>
</dbReference>
<gene>
    <name evidence="2" type="ORF">N425_12255</name>
</gene>